<feature type="chain" id="PRO_5034951584" description="Trafficking kinesin-binding protein C-terminal domain-containing protein" evidence="2">
    <location>
        <begin position="20"/>
        <end position="213"/>
    </location>
</feature>
<dbReference type="Ensembl" id="ENSEBUT00000020976.1">
    <property type="protein sequence ID" value="ENSEBUP00000020400.1"/>
    <property type="gene ID" value="ENSEBUG00000012650.1"/>
</dbReference>
<dbReference type="PANTHER" id="PTHR15751">
    <property type="entry name" value="TRAFFICKING KINESIN-BINDING PROTEIN"/>
    <property type="match status" value="1"/>
</dbReference>
<dbReference type="GO" id="GO:0047496">
    <property type="term" value="P:vesicle transport along microtubule"/>
    <property type="evidence" value="ECO:0007669"/>
    <property type="project" value="TreeGrafter"/>
</dbReference>
<dbReference type="GO" id="GO:0098957">
    <property type="term" value="P:anterograde axonal transport of mitochondrion"/>
    <property type="evidence" value="ECO:0007669"/>
    <property type="project" value="TreeGrafter"/>
</dbReference>
<accession>A0A8C4QVA2</accession>
<dbReference type="GO" id="GO:0006605">
    <property type="term" value="P:protein targeting"/>
    <property type="evidence" value="ECO:0007669"/>
    <property type="project" value="TreeGrafter"/>
</dbReference>
<dbReference type="GO" id="GO:0048311">
    <property type="term" value="P:mitochondrion distribution"/>
    <property type="evidence" value="ECO:0007669"/>
    <property type="project" value="TreeGrafter"/>
</dbReference>
<dbReference type="GeneTree" id="ENSGT00940000155697"/>
<dbReference type="GO" id="GO:0005102">
    <property type="term" value="F:signaling receptor binding"/>
    <property type="evidence" value="ECO:0007669"/>
    <property type="project" value="TreeGrafter"/>
</dbReference>
<feature type="compositionally biased region" description="Low complexity" evidence="1">
    <location>
        <begin position="167"/>
        <end position="184"/>
    </location>
</feature>
<evidence type="ECO:0000256" key="2">
    <source>
        <dbReference type="SAM" id="SignalP"/>
    </source>
</evidence>
<dbReference type="AlphaFoldDB" id="A0A8C4QVA2"/>
<evidence type="ECO:0000313" key="4">
    <source>
        <dbReference type="Ensembl" id="ENSEBUP00000020400.1"/>
    </source>
</evidence>
<dbReference type="InterPro" id="IPR051946">
    <property type="entry name" value="Intracell_Traff-Reg"/>
</dbReference>
<feature type="region of interest" description="Disordered" evidence="1">
    <location>
        <begin position="159"/>
        <end position="184"/>
    </location>
</feature>
<keyword evidence="5" id="KW-1185">Reference proteome</keyword>
<dbReference type="GO" id="GO:0031410">
    <property type="term" value="C:cytoplasmic vesicle"/>
    <property type="evidence" value="ECO:0007669"/>
    <property type="project" value="TreeGrafter"/>
</dbReference>
<evidence type="ECO:0000259" key="3">
    <source>
        <dbReference type="SMART" id="SM01423"/>
    </source>
</evidence>
<keyword evidence="2" id="KW-0732">Signal</keyword>
<dbReference type="GO" id="GO:0030425">
    <property type="term" value="C:dendrite"/>
    <property type="evidence" value="ECO:0007669"/>
    <property type="project" value="TreeGrafter"/>
</dbReference>
<feature type="signal peptide" evidence="2">
    <location>
        <begin position="1"/>
        <end position="19"/>
    </location>
</feature>
<reference evidence="4" key="2">
    <citation type="submission" date="2025-09" db="UniProtKB">
        <authorList>
            <consortium name="Ensembl"/>
        </authorList>
    </citation>
    <scope>IDENTIFICATION</scope>
</reference>
<dbReference type="PANTHER" id="PTHR15751:SF12">
    <property type="entry name" value="TRAFFICKING KINESIN-BINDING PROTEIN MILT"/>
    <property type="match status" value="1"/>
</dbReference>
<dbReference type="GO" id="GO:0017022">
    <property type="term" value="F:myosin binding"/>
    <property type="evidence" value="ECO:0007669"/>
    <property type="project" value="TreeGrafter"/>
</dbReference>
<evidence type="ECO:0000313" key="5">
    <source>
        <dbReference type="Proteomes" id="UP000694388"/>
    </source>
</evidence>
<dbReference type="Proteomes" id="UP000694388">
    <property type="component" value="Unplaced"/>
</dbReference>
<feature type="region of interest" description="Disordered" evidence="1">
    <location>
        <begin position="52"/>
        <end position="98"/>
    </location>
</feature>
<dbReference type="GO" id="GO:0022008">
    <property type="term" value="P:neurogenesis"/>
    <property type="evidence" value="ECO:0007669"/>
    <property type="project" value="TreeGrafter"/>
</dbReference>
<reference evidence="4" key="1">
    <citation type="submission" date="2025-08" db="UniProtKB">
        <authorList>
            <consortium name="Ensembl"/>
        </authorList>
    </citation>
    <scope>IDENTIFICATION</scope>
</reference>
<dbReference type="InterPro" id="IPR022154">
    <property type="entry name" value="TRAK1/2_C"/>
</dbReference>
<proteinExistence type="predicted"/>
<dbReference type="GO" id="GO:1904115">
    <property type="term" value="C:axon cytoplasm"/>
    <property type="evidence" value="ECO:0007669"/>
    <property type="project" value="GOC"/>
</dbReference>
<protein>
    <recommendedName>
        <fullName evidence="3">Trafficking kinesin-binding protein C-terminal domain-containing protein</fullName>
    </recommendedName>
</protein>
<name>A0A8C4QVA2_EPTBU</name>
<dbReference type="GO" id="GO:0005739">
    <property type="term" value="C:mitochondrion"/>
    <property type="evidence" value="ECO:0007669"/>
    <property type="project" value="TreeGrafter"/>
</dbReference>
<dbReference type="SMART" id="SM01423">
    <property type="entry name" value="Milton"/>
    <property type="match status" value="1"/>
</dbReference>
<feature type="domain" description="Trafficking kinesin-binding protein C-terminal" evidence="3">
    <location>
        <begin position="46"/>
        <end position="206"/>
    </location>
</feature>
<feature type="compositionally biased region" description="Low complexity" evidence="1">
    <location>
        <begin position="65"/>
        <end position="85"/>
    </location>
</feature>
<sequence length="213" mass="23814">MIELFVYLLLLLLKPFGRPLRMLSLYRNRSRERRMFDTVRNVNEASKRRLRSLSPLPIPGSNQMSAFGSNQSSSFPSPRSSYYGSETSATCSGATNRSLDMDMSIEGEERRPGQPGMPGSNDLEAALRRLALRREALLSERRFMDEEWDRRLLELSGTTTASTSVLSRPSTPTGSESSSDSRSAMSLGVRTFIPDKLQIVKPLEGEPLISSIF</sequence>
<feature type="compositionally biased region" description="Polar residues" evidence="1">
    <location>
        <begin position="86"/>
        <end position="98"/>
    </location>
</feature>
<dbReference type="Pfam" id="PF12448">
    <property type="entry name" value="Milton"/>
    <property type="match status" value="1"/>
</dbReference>
<organism evidence="4 5">
    <name type="scientific">Eptatretus burgeri</name>
    <name type="common">Inshore hagfish</name>
    <dbReference type="NCBI Taxonomy" id="7764"/>
    <lineage>
        <taxon>Eukaryota</taxon>
        <taxon>Metazoa</taxon>
        <taxon>Chordata</taxon>
        <taxon>Craniata</taxon>
        <taxon>Vertebrata</taxon>
        <taxon>Cyclostomata</taxon>
        <taxon>Myxini</taxon>
        <taxon>Myxiniformes</taxon>
        <taxon>Myxinidae</taxon>
        <taxon>Eptatretinae</taxon>
        <taxon>Eptatretus</taxon>
    </lineage>
</organism>
<evidence type="ECO:0000256" key="1">
    <source>
        <dbReference type="SAM" id="MobiDB-lite"/>
    </source>
</evidence>